<evidence type="ECO:0000256" key="1">
    <source>
        <dbReference type="ARBA" id="ARBA00022598"/>
    </source>
</evidence>
<evidence type="ECO:0000313" key="6">
    <source>
        <dbReference type="EMBL" id="MBW5420180.1"/>
    </source>
</evidence>
<accession>A0ABS6YGE4</accession>
<dbReference type="PANTHER" id="PTHR43585:SF2">
    <property type="entry name" value="ATP-GRASP ENZYME FSQD"/>
    <property type="match status" value="1"/>
</dbReference>
<proteinExistence type="predicted"/>
<dbReference type="InterPro" id="IPR011761">
    <property type="entry name" value="ATP-grasp"/>
</dbReference>
<reference evidence="6 7" key="1">
    <citation type="submission" date="2019-11" db="EMBL/GenBank/DDBJ databases">
        <authorList>
            <person name="Ay H."/>
        </authorList>
    </citation>
    <scope>NUCLEOTIDE SEQUENCE [LARGE SCALE GENOMIC DNA]</scope>
    <source>
        <strain evidence="6 7">BG9H</strain>
    </source>
</reference>
<evidence type="ECO:0000313" key="7">
    <source>
        <dbReference type="Proteomes" id="UP001197114"/>
    </source>
</evidence>
<name>A0ABS6YGE4_9ACTN</name>
<evidence type="ECO:0000256" key="4">
    <source>
        <dbReference type="PROSITE-ProRule" id="PRU00409"/>
    </source>
</evidence>
<comment type="caution">
    <text evidence="6">The sequence shown here is derived from an EMBL/GenBank/DDBJ whole genome shotgun (WGS) entry which is preliminary data.</text>
</comment>
<keyword evidence="7" id="KW-1185">Reference proteome</keyword>
<keyword evidence="2 4" id="KW-0547">Nucleotide-binding</keyword>
<dbReference type="Gene3D" id="3.30.470.20">
    <property type="entry name" value="ATP-grasp fold, B domain"/>
    <property type="match status" value="1"/>
</dbReference>
<gene>
    <name evidence="6" type="ORF">GKQ77_01170</name>
</gene>
<organism evidence="6 7">
    <name type="scientific">Streptomyces anatolicus</name>
    <dbReference type="NCBI Taxonomy" id="2675858"/>
    <lineage>
        <taxon>Bacteria</taxon>
        <taxon>Bacillati</taxon>
        <taxon>Actinomycetota</taxon>
        <taxon>Actinomycetes</taxon>
        <taxon>Kitasatosporales</taxon>
        <taxon>Streptomycetaceae</taxon>
        <taxon>Streptomyces</taxon>
    </lineage>
</organism>
<sequence>MKSVLILSKWNAGGVAPAVERLRARGLCPVLISDLPDDRNRDLCDDHVLLDWDSEDLSTLAARLDGRGIEPVAVVNLLEVLMPWQIGIAAHYGLPGADPGRKVLLSKTLVRERMRDLGLSGMRFCDDPAEADFFPAIIKPSGESGASRLVSRVDGPDDLLAYQGRLTELGLAGIDLIVEEYLPGTEYTVDGPVVAGRFHPILAGEKPDLDETRHHDAGINLHPPQREHIREGVRVLSEAVSALCADLRLDQLWLHVEGRTTEDGRTELVEINPRPGRGMHFPAVHGPGGIDPIDAFLSMSLGEYTLDPAELEPVPDLPVTGLVYVEADELGTVEIRTGADDLRALPGVGDADVVNGYQVSNLEQENFFLGFTVTADSVRELRERVAAVIGTLDYRIVPPPSA</sequence>
<evidence type="ECO:0000259" key="5">
    <source>
        <dbReference type="PROSITE" id="PS50975"/>
    </source>
</evidence>
<dbReference type="RefSeq" id="WP_219686687.1">
    <property type="nucleotide sequence ID" value="NZ_WMBF01000004.1"/>
</dbReference>
<dbReference type="PANTHER" id="PTHR43585">
    <property type="entry name" value="FUMIPYRROLE BIOSYNTHESIS PROTEIN C"/>
    <property type="match status" value="1"/>
</dbReference>
<dbReference type="Pfam" id="PF13535">
    <property type="entry name" value="ATP-grasp_4"/>
    <property type="match status" value="1"/>
</dbReference>
<protein>
    <submittedName>
        <fullName evidence="6">ATP-grasp domain-containing protein</fullName>
    </submittedName>
</protein>
<dbReference type="SUPFAM" id="SSF56059">
    <property type="entry name" value="Glutathione synthetase ATP-binding domain-like"/>
    <property type="match status" value="1"/>
</dbReference>
<evidence type="ECO:0000256" key="2">
    <source>
        <dbReference type="ARBA" id="ARBA00022741"/>
    </source>
</evidence>
<dbReference type="EMBL" id="WMBF01000004">
    <property type="protein sequence ID" value="MBW5420180.1"/>
    <property type="molecule type" value="Genomic_DNA"/>
</dbReference>
<feature type="domain" description="ATP-grasp" evidence="5">
    <location>
        <begin position="107"/>
        <end position="301"/>
    </location>
</feature>
<keyword evidence="1" id="KW-0436">Ligase</keyword>
<dbReference type="PROSITE" id="PS50975">
    <property type="entry name" value="ATP_GRASP"/>
    <property type="match status" value="1"/>
</dbReference>
<dbReference type="InterPro" id="IPR052032">
    <property type="entry name" value="ATP-dep_AA_Ligase"/>
</dbReference>
<keyword evidence="3 4" id="KW-0067">ATP-binding</keyword>
<dbReference type="Proteomes" id="UP001197114">
    <property type="component" value="Unassembled WGS sequence"/>
</dbReference>
<evidence type="ECO:0000256" key="3">
    <source>
        <dbReference type="ARBA" id="ARBA00022840"/>
    </source>
</evidence>